<accession>A0A7J9CZL4</accession>
<dbReference type="Proteomes" id="UP000593579">
    <property type="component" value="Unassembled WGS sequence"/>
</dbReference>
<dbReference type="AlphaFoldDB" id="A0A7J9CZL4"/>
<gene>
    <name evidence="1" type="ORF">Gogos_020929</name>
</gene>
<keyword evidence="2" id="KW-1185">Reference proteome</keyword>
<evidence type="ECO:0000313" key="1">
    <source>
        <dbReference type="EMBL" id="MBA0753754.1"/>
    </source>
</evidence>
<reference evidence="1 2" key="1">
    <citation type="journal article" date="2019" name="Genome Biol. Evol.">
        <title>Insights into the evolution of the New World diploid cottons (Gossypium, subgenus Houzingenia) based on genome sequencing.</title>
        <authorList>
            <person name="Grover C.E."/>
            <person name="Arick M.A. 2nd"/>
            <person name="Thrash A."/>
            <person name="Conover J.L."/>
            <person name="Sanders W.S."/>
            <person name="Peterson D.G."/>
            <person name="Frelichowski J.E."/>
            <person name="Scheffler J.A."/>
            <person name="Scheffler B.E."/>
            <person name="Wendel J.F."/>
        </authorList>
    </citation>
    <scope>NUCLEOTIDE SEQUENCE [LARGE SCALE GENOMIC DNA]</scope>
    <source>
        <strain evidence="1">5</strain>
        <tissue evidence="1">Leaf</tissue>
    </source>
</reference>
<proteinExistence type="predicted"/>
<comment type="caution">
    <text evidence="1">The sequence shown here is derived from an EMBL/GenBank/DDBJ whole genome shotgun (WGS) entry which is preliminary data.</text>
</comment>
<sequence length="83" mass="9200">MLHSTTPTSFSLSLCSYFSSMRELPANSKEENSFKSSSNAQTQTTGLGLTLMCSFHNPDSSSIGISYTYTYTYGGSMMRREQQ</sequence>
<name>A0A7J9CZL4_GOSGO</name>
<evidence type="ECO:0000313" key="2">
    <source>
        <dbReference type="Proteomes" id="UP000593579"/>
    </source>
</evidence>
<organism evidence="1 2">
    <name type="scientific">Gossypium gossypioides</name>
    <name type="common">Mexican cotton</name>
    <name type="synonym">Selera gossypioides</name>
    <dbReference type="NCBI Taxonomy" id="34282"/>
    <lineage>
        <taxon>Eukaryota</taxon>
        <taxon>Viridiplantae</taxon>
        <taxon>Streptophyta</taxon>
        <taxon>Embryophyta</taxon>
        <taxon>Tracheophyta</taxon>
        <taxon>Spermatophyta</taxon>
        <taxon>Magnoliopsida</taxon>
        <taxon>eudicotyledons</taxon>
        <taxon>Gunneridae</taxon>
        <taxon>Pentapetalae</taxon>
        <taxon>rosids</taxon>
        <taxon>malvids</taxon>
        <taxon>Malvales</taxon>
        <taxon>Malvaceae</taxon>
        <taxon>Malvoideae</taxon>
        <taxon>Gossypium</taxon>
    </lineage>
</organism>
<protein>
    <submittedName>
        <fullName evidence="1">Uncharacterized protein</fullName>
    </submittedName>
</protein>
<dbReference type="EMBL" id="JABEZY010257853">
    <property type="protein sequence ID" value="MBA0753754.1"/>
    <property type="molecule type" value="Genomic_DNA"/>
</dbReference>